<keyword evidence="1" id="KW-0812">Transmembrane</keyword>
<evidence type="ECO:0000313" key="3">
    <source>
        <dbReference type="Proteomes" id="UP001589833"/>
    </source>
</evidence>
<comment type="caution">
    <text evidence="2">The sequence shown here is derived from an EMBL/GenBank/DDBJ whole genome shotgun (WGS) entry which is preliminary data.</text>
</comment>
<dbReference type="EMBL" id="JBHLTR010000013">
    <property type="protein sequence ID" value="MFC0559373.1"/>
    <property type="molecule type" value="Genomic_DNA"/>
</dbReference>
<gene>
    <name evidence="2" type="ORF">ACFFH4_09965</name>
</gene>
<keyword evidence="1" id="KW-1133">Transmembrane helix</keyword>
<keyword evidence="1" id="KW-0472">Membrane</keyword>
<evidence type="ECO:0000313" key="2">
    <source>
        <dbReference type="EMBL" id="MFC0559373.1"/>
    </source>
</evidence>
<organism evidence="2 3">
    <name type="scientific">Halalkalibacter alkalisediminis</name>
    <dbReference type="NCBI Taxonomy" id="935616"/>
    <lineage>
        <taxon>Bacteria</taxon>
        <taxon>Bacillati</taxon>
        <taxon>Bacillota</taxon>
        <taxon>Bacilli</taxon>
        <taxon>Bacillales</taxon>
        <taxon>Bacillaceae</taxon>
        <taxon>Halalkalibacter</taxon>
    </lineage>
</organism>
<keyword evidence="3" id="KW-1185">Reference proteome</keyword>
<name>A0ABV6NGV5_9BACI</name>
<proteinExistence type="predicted"/>
<protein>
    <submittedName>
        <fullName evidence="2">Uncharacterized protein</fullName>
    </submittedName>
</protein>
<reference evidence="2 3" key="1">
    <citation type="submission" date="2024-09" db="EMBL/GenBank/DDBJ databases">
        <authorList>
            <person name="Sun Q."/>
            <person name="Mori K."/>
        </authorList>
    </citation>
    <scope>NUCLEOTIDE SEQUENCE [LARGE SCALE GENOMIC DNA]</scope>
    <source>
        <strain evidence="2 3">NCAIM B.02301</strain>
    </source>
</reference>
<sequence>MNDLKKEKWIQLTFAKAASSVFGVTLYLRRIKKRKNSGVLIASLVARLLLRNPLIEGLKDWQRLRSLLRQIKKGKITLF</sequence>
<evidence type="ECO:0000256" key="1">
    <source>
        <dbReference type="SAM" id="Phobius"/>
    </source>
</evidence>
<feature type="transmembrane region" description="Helical" evidence="1">
    <location>
        <begin position="12"/>
        <end position="28"/>
    </location>
</feature>
<accession>A0ABV6NGV5</accession>
<dbReference type="Proteomes" id="UP001589833">
    <property type="component" value="Unassembled WGS sequence"/>
</dbReference>